<dbReference type="Proteomes" id="UP001062223">
    <property type="component" value="Chromosome"/>
</dbReference>
<proteinExistence type="predicted"/>
<dbReference type="AlphaFoldDB" id="A0A9Q9P9L0"/>
<sequence>MRHTDAPRQEHLLTMGLFDLVEDGAGGLDRRRNPVADAFAAHTRQERAVAAALSATT</sequence>
<dbReference type="EMBL" id="CP106879">
    <property type="protein sequence ID" value="UYC81333.1"/>
    <property type="molecule type" value="Genomic_DNA"/>
</dbReference>
<accession>A0A9Q9P9L0</accession>
<gene>
    <name evidence="1" type="ORF">OE229_02370</name>
</gene>
<dbReference type="RefSeq" id="WP_262139569.1">
    <property type="nucleotide sequence ID" value="NZ_CP106879.1"/>
</dbReference>
<reference evidence="1" key="1">
    <citation type="submission" date="2022-09" db="EMBL/GenBank/DDBJ databases">
        <title>Taxonomy of Curtobacterium flaccumfaciens.</title>
        <authorList>
            <person name="Osdaghi E."/>
            <person name="Taghavi S.M."/>
            <person name="Hamidizade M."/>
            <person name="Abachi H."/>
            <person name="Fazliarab A."/>
            <person name="Baeyen S."/>
            <person name="Portier P."/>
            <person name="Van Vaerenbergh J."/>
            <person name="Jacques M.-A."/>
        </authorList>
    </citation>
    <scope>NUCLEOTIDE SEQUENCE</scope>
    <source>
        <strain evidence="1">AGQB46</strain>
    </source>
</reference>
<organism evidence="1 2">
    <name type="scientific">Curtobacterium poinsettiae</name>
    <dbReference type="NCBI Taxonomy" id="159612"/>
    <lineage>
        <taxon>Bacteria</taxon>
        <taxon>Bacillati</taxon>
        <taxon>Actinomycetota</taxon>
        <taxon>Actinomycetes</taxon>
        <taxon>Micrococcales</taxon>
        <taxon>Microbacteriaceae</taxon>
        <taxon>Curtobacterium</taxon>
    </lineage>
</organism>
<evidence type="ECO:0000313" key="2">
    <source>
        <dbReference type="Proteomes" id="UP001062223"/>
    </source>
</evidence>
<protein>
    <submittedName>
        <fullName evidence="1">Uncharacterized protein</fullName>
    </submittedName>
</protein>
<evidence type="ECO:0000313" key="1">
    <source>
        <dbReference type="EMBL" id="UYC81333.1"/>
    </source>
</evidence>
<name>A0A9Q9P9L0_9MICO</name>
<dbReference type="KEGG" id="cpoi:OE229_02370"/>